<dbReference type="SUPFAM" id="SSF51101">
    <property type="entry name" value="Mannose-binding lectins"/>
    <property type="match status" value="1"/>
</dbReference>
<dbReference type="PANTHER" id="PTHR48104:SF30">
    <property type="entry name" value="METACASPASE-1"/>
    <property type="match status" value="1"/>
</dbReference>
<dbReference type="SUPFAM" id="SSF52129">
    <property type="entry name" value="Caspase-like"/>
    <property type="match status" value="1"/>
</dbReference>
<organism evidence="5 6">
    <name type="scientific">Rhizoctonia solani</name>
    <dbReference type="NCBI Taxonomy" id="456999"/>
    <lineage>
        <taxon>Eukaryota</taxon>
        <taxon>Fungi</taxon>
        <taxon>Dikarya</taxon>
        <taxon>Basidiomycota</taxon>
        <taxon>Agaricomycotina</taxon>
        <taxon>Agaricomycetes</taxon>
        <taxon>Cantharellales</taxon>
        <taxon>Ceratobasidiaceae</taxon>
        <taxon>Rhizoctonia</taxon>
    </lineage>
</organism>
<name>A0A8H3DJD6_9AGAM</name>
<keyword evidence="3" id="KW-0378">Hydrolase</keyword>
<dbReference type="Pfam" id="PF00656">
    <property type="entry name" value="Peptidase_C14"/>
    <property type="match status" value="1"/>
</dbReference>
<feature type="domain" description="Peptidase C14 caspase" evidence="4">
    <location>
        <begin position="217"/>
        <end position="464"/>
    </location>
</feature>
<comment type="similarity">
    <text evidence="1">Belongs to the peptidase C14B family.</text>
</comment>
<dbReference type="Gene3D" id="2.100.10.30">
    <property type="entry name" value="Jacalin-like lectin domain"/>
    <property type="match status" value="1"/>
</dbReference>
<evidence type="ECO:0000256" key="1">
    <source>
        <dbReference type="ARBA" id="ARBA00009005"/>
    </source>
</evidence>
<keyword evidence="3" id="KW-0645">Protease</keyword>
<dbReference type="GO" id="GO:0004197">
    <property type="term" value="F:cysteine-type endopeptidase activity"/>
    <property type="evidence" value="ECO:0007669"/>
    <property type="project" value="InterPro"/>
</dbReference>
<keyword evidence="2" id="KW-0053">Apoptosis</keyword>
<dbReference type="Gene3D" id="3.40.50.1460">
    <property type="match status" value="1"/>
</dbReference>
<dbReference type="InterPro" id="IPR050452">
    <property type="entry name" value="Metacaspase"/>
</dbReference>
<protein>
    <recommendedName>
        <fullName evidence="4">Peptidase C14 caspase domain-containing protein</fullName>
    </recommendedName>
</protein>
<dbReference type="GO" id="GO:0006508">
    <property type="term" value="P:proteolysis"/>
    <property type="evidence" value="ECO:0007669"/>
    <property type="project" value="InterPro"/>
</dbReference>
<accession>A0A8H3DJD6</accession>
<gene>
    <name evidence="5" type="ORF">RDB_LOCUS163558</name>
</gene>
<dbReference type="PANTHER" id="PTHR48104">
    <property type="entry name" value="METACASPASE-4"/>
    <property type="match status" value="1"/>
</dbReference>
<dbReference type="InterPro" id="IPR029030">
    <property type="entry name" value="Caspase-like_dom_sf"/>
</dbReference>
<evidence type="ECO:0000256" key="2">
    <source>
        <dbReference type="ARBA" id="ARBA00022703"/>
    </source>
</evidence>
<evidence type="ECO:0000256" key="3">
    <source>
        <dbReference type="ARBA" id="ARBA00022807"/>
    </source>
</evidence>
<evidence type="ECO:0000313" key="5">
    <source>
        <dbReference type="EMBL" id="CAE6528245.1"/>
    </source>
</evidence>
<dbReference type="GO" id="GO:0005737">
    <property type="term" value="C:cytoplasm"/>
    <property type="evidence" value="ECO:0007669"/>
    <property type="project" value="TreeGrafter"/>
</dbReference>
<proteinExistence type="inferred from homology"/>
<dbReference type="AlphaFoldDB" id="A0A8H3DJD6"/>
<evidence type="ECO:0000313" key="6">
    <source>
        <dbReference type="Proteomes" id="UP000663853"/>
    </source>
</evidence>
<comment type="caution">
    <text evidence="5">The sequence shown here is derived from an EMBL/GenBank/DDBJ whole genome shotgun (WGS) entry which is preliminary data.</text>
</comment>
<dbReference type="Proteomes" id="UP000663853">
    <property type="component" value="Unassembled WGS sequence"/>
</dbReference>
<dbReference type="EMBL" id="CAJMXA010003945">
    <property type="protein sequence ID" value="CAE6528245.1"/>
    <property type="molecule type" value="Genomic_DNA"/>
</dbReference>
<dbReference type="InterPro" id="IPR011600">
    <property type="entry name" value="Pept_C14_caspase"/>
</dbReference>
<keyword evidence="3" id="KW-0788">Thiol protease</keyword>
<reference evidence="5" key="1">
    <citation type="submission" date="2021-01" db="EMBL/GenBank/DDBJ databases">
        <authorList>
            <person name="Kaushik A."/>
        </authorList>
    </citation>
    <scope>NUCLEOTIDE SEQUENCE</scope>
    <source>
        <strain evidence="5">AG6-10EEA</strain>
    </source>
</reference>
<evidence type="ECO:0000259" key="4">
    <source>
        <dbReference type="Pfam" id="PF00656"/>
    </source>
</evidence>
<dbReference type="InterPro" id="IPR036404">
    <property type="entry name" value="Jacalin-like_lectin_dom_sf"/>
</dbReference>
<dbReference type="GO" id="GO:0006915">
    <property type="term" value="P:apoptotic process"/>
    <property type="evidence" value="ECO:0007669"/>
    <property type="project" value="UniProtKB-KW"/>
</dbReference>
<sequence>MFLGSQSKSRITSITARAPGAGLLGGLQTTYTSFDDGPFSSKTTPIYGADSGPTVTWNLNGEGITGVRGRHNGKSISELRFVTSLGESSPAFGQALGDLDFSINAPKTSEGRDTVLYSMTGNSDGAVNSMVFVWAEPVELPPPSSGLIMVSWSGPDRESDPRATYYDLYVPLHWTCVLDLNCPSLPAYDSLHAPTIHDLPPTLDNHFLPNSVKPRLHALIIGIDKYKSNAHLTAAVQDALNFKQYLTNDLLVPGTQIRVLLDEQASRSGILWAIRDLASGDNEIKTNDAIIIYYAGYGSELDYPDRALNDPLVRCIIPQDLSISDGIFPISGFTIGALVHMIAQQKGNNITLIFDCSYSACGCGDEILPGVRSVDKKDLPLLPVLPDRSMVQDALSGSDVVDPFSPGLSFQAVDTHILLAACGLREAAFENREQNYGYFSKALLAVLRSVEVNSLTYRGLMQRIPALTTSQTQGPVCEGKHVDRILFNAQVQGANASFIVIEPKSDGVYLQAGLVKGITPDSKFAVHAGDVFGPYDTIIGEVEVDRVDPFAARIKDGSNLRTLCYARQVGYGADQALGIHVTKEFVEAAEPSEIWSRSFSGREGELVLRPASLDLAQVILSVTKQNETIFTLKNPVSVKHRIEMLPLSGKKPIPPSAPHVTPILCALAKWNWYLRRAPAPRPFQNFVDMEFYRLQSTGGYTDNGRLILDVEGENLALGGEADILANAEDLYGIRVSNRSSVDLYLYMLSFSLTTLAIESKPIATIGSSSQGLLLPKSQLITIGYGSSGQAPFVFSLDDAQYLDATILRLFVSTHPADFEGVEQESPFEDSGASPDNRVKDIFGKEAAWDVVDVNIVYRRWPKRDPTIIEMFPASGITPVMDSGIIPVLGEVTAPRDTDTQLTPMPLVVIGPSTTNDTALAPYSGLDSGRALFTGRSSAPLHVQARTPAATFKSWFRTPVLTPELLASIQCMRLRTLANEKGPSETSSDAETGGYFEIWVIAPDGLPKLSANEKEMIYHSHSASKSSEWADGTIFEEDHEVWGNLEEGDCFEVSVCAKGRGWVCEAEAGNLIFW</sequence>